<dbReference type="EMBL" id="BAET01000007">
    <property type="protein sequence ID" value="GAB54840.1"/>
    <property type="molecule type" value="Genomic_DNA"/>
</dbReference>
<organism evidence="4 5">
    <name type="scientific">Glaciecola punicea ACAM 611</name>
    <dbReference type="NCBI Taxonomy" id="1121923"/>
    <lineage>
        <taxon>Bacteria</taxon>
        <taxon>Pseudomonadati</taxon>
        <taxon>Pseudomonadota</taxon>
        <taxon>Gammaproteobacteria</taxon>
        <taxon>Alteromonadales</taxon>
        <taxon>Alteromonadaceae</taxon>
        <taxon>Glaciecola</taxon>
    </lineage>
</organism>
<dbReference type="AlphaFoldDB" id="H5T963"/>
<gene>
    <name evidence="4" type="ORF">GPUN_0701</name>
</gene>
<dbReference type="eggNOG" id="COG2959">
    <property type="taxonomic scope" value="Bacteria"/>
</dbReference>
<protein>
    <submittedName>
        <fullName evidence="4">Uncharacterized protein</fullName>
    </submittedName>
</protein>
<dbReference type="Proteomes" id="UP000053586">
    <property type="component" value="Unassembled WGS sequence"/>
</dbReference>
<reference evidence="4 5" key="1">
    <citation type="journal article" date="2012" name="J. Bacteriol.">
        <title>Genome sequence of proteorhodopsin-containing sea ice bacterium Glaciecola punicea ACAM 611T.</title>
        <authorList>
            <person name="Qin Q.-L."/>
            <person name="Xie B.-B."/>
            <person name="Shu Y.-L."/>
            <person name="Rong J.-C."/>
            <person name="Zhao D.-L."/>
            <person name="Zhang X.-Y."/>
            <person name="Chen X.-L."/>
            <person name="Zhou B.-C."/>
            <person name="Zhanga Y.-Z."/>
        </authorList>
    </citation>
    <scope>NUCLEOTIDE SEQUENCE [LARGE SCALE GENOMIC DNA]</scope>
    <source>
        <strain evidence="4 5">ACAM 611</strain>
    </source>
</reference>
<dbReference type="RefSeq" id="WP_006003376.1">
    <property type="nucleotide sequence ID" value="NZ_BAET01000007.1"/>
</dbReference>
<comment type="caution">
    <text evidence="4">The sequence shown here is derived from an EMBL/GenBank/DDBJ whole genome shotgun (WGS) entry which is preliminary data.</text>
</comment>
<evidence type="ECO:0000256" key="3">
    <source>
        <dbReference type="SAM" id="Phobius"/>
    </source>
</evidence>
<proteinExistence type="predicted"/>
<keyword evidence="3" id="KW-0812">Transmembrane</keyword>
<evidence type="ECO:0000313" key="4">
    <source>
        <dbReference type="EMBL" id="GAB54840.1"/>
    </source>
</evidence>
<accession>H5T963</accession>
<evidence type="ECO:0000313" key="5">
    <source>
        <dbReference type="Proteomes" id="UP000053586"/>
    </source>
</evidence>
<reference evidence="4 5" key="2">
    <citation type="journal article" date="2017" name="Antonie Van Leeuwenhoek">
        <title>Rhizobium rhizosphaerae sp. nov., a novel species isolated from rice rhizosphere.</title>
        <authorList>
            <person name="Zhao J.J."/>
            <person name="Zhang J."/>
            <person name="Zhang R.J."/>
            <person name="Zhang C.W."/>
            <person name="Yin H.Q."/>
            <person name="Zhang X.X."/>
        </authorList>
    </citation>
    <scope>NUCLEOTIDE SEQUENCE [LARGE SCALE GENOMIC DNA]</scope>
    <source>
        <strain evidence="4 5">ACAM 611</strain>
    </source>
</reference>
<feature type="coiled-coil region" evidence="1">
    <location>
        <begin position="208"/>
        <end position="242"/>
    </location>
</feature>
<name>H5T963_9ALTE</name>
<feature type="compositionally biased region" description="Basic and acidic residues" evidence="2">
    <location>
        <begin position="1"/>
        <end position="11"/>
    </location>
</feature>
<dbReference type="OrthoDB" id="6321851at2"/>
<dbReference type="STRING" id="56804.BAE46_08435"/>
<keyword evidence="1" id="KW-0175">Coiled coil</keyword>
<feature type="compositionally biased region" description="Polar residues" evidence="2">
    <location>
        <begin position="25"/>
        <end position="38"/>
    </location>
</feature>
<feature type="transmembrane region" description="Helical" evidence="3">
    <location>
        <begin position="44"/>
        <end position="63"/>
    </location>
</feature>
<feature type="region of interest" description="Disordered" evidence="2">
    <location>
        <begin position="1"/>
        <end position="38"/>
    </location>
</feature>
<evidence type="ECO:0000256" key="1">
    <source>
        <dbReference type="SAM" id="Coils"/>
    </source>
</evidence>
<keyword evidence="5" id="KW-1185">Reference proteome</keyword>
<keyword evidence="3" id="KW-1133">Transmembrane helix</keyword>
<keyword evidence="3" id="KW-0472">Membrane</keyword>
<sequence length="244" mass="27057">MSDDPKDKDFEPINIELSDRIPSAGNRQGSAKTSAGAPKSNNSFTSLVLIVAVIACAASAYLYSANVQNQKVLAQSASRIQSLEDRLSATGEEMGNSTVELQVKVGELAEKSEELWDQMDKLWASAWRKNQQEIKALNTEFTGFQKDASRLSKELENKLADNRTAAANMQSRIDGVNTKVNAQANEMLTLDAKLDDNRQKNTAQVQSLRDMTEKLILLEKRNTTLLQKIQQLENKLDEVANKIV</sequence>
<evidence type="ECO:0000256" key="2">
    <source>
        <dbReference type="SAM" id="MobiDB-lite"/>
    </source>
</evidence>